<keyword evidence="3 6" id="KW-0812">Transmembrane</keyword>
<feature type="transmembrane region" description="Helical" evidence="6">
    <location>
        <begin position="61"/>
        <end position="84"/>
    </location>
</feature>
<dbReference type="InterPro" id="IPR050746">
    <property type="entry name" value="DAACS"/>
</dbReference>
<evidence type="ECO:0000256" key="1">
    <source>
        <dbReference type="ARBA" id="ARBA00004141"/>
    </source>
</evidence>
<comment type="similarity">
    <text evidence="6">Belongs to the dicarboxylate/amino acid:cation symporter (DAACS) (TC 2.A.23) family.</text>
</comment>
<dbReference type="GO" id="GO:0015501">
    <property type="term" value="F:glutamate:sodium symporter activity"/>
    <property type="evidence" value="ECO:0007669"/>
    <property type="project" value="TreeGrafter"/>
</dbReference>
<evidence type="ECO:0000256" key="2">
    <source>
        <dbReference type="ARBA" id="ARBA00022448"/>
    </source>
</evidence>
<comment type="subcellular location">
    <subcellularLocation>
        <location evidence="1 6">Membrane</location>
        <topology evidence="1 6">Multi-pass membrane protein</topology>
    </subcellularLocation>
</comment>
<dbReference type="RefSeq" id="XP_023933105.1">
    <property type="nucleotide sequence ID" value="XM_024077337.1"/>
</dbReference>
<evidence type="ECO:0000256" key="3">
    <source>
        <dbReference type="ARBA" id="ARBA00022692"/>
    </source>
</evidence>
<dbReference type="Gene3D" id="1.10.3860.10">
    <property type="entry name" value="Sodium:dicarboxylate symporter"/>
    <property type="match status" value="1"/>
</dbReference>
<proteinExistence type="inferred from homology"/>
<feature type="transmembrane region" description="Helical" evidence="6">
    <location>
        <begin position="262"/>
        <end position="284"/>
    </location>
</feature>
<evidence type="ECO:0000256" key="4">
    <source>
        <dbReference type="ARBA" id="ARBA00022989"/>
    </source>
</evidence>
<keyword evidence="4 6" id="KW-1133">Transmembrane helix</keyword>
<feature type="transmembrane region" description="Helical" evidence="6">
    <location>
        <begin position="220"/>
        <end position="242"/>
    </location>
</feature>
<dbReference type="GO" id="GO:0005886">
    <property type="term" value="C:plasma membrane"/>
    <property type="evidence" value="ECO:0007669"/>
    <property type="project" value="TreeGrafter"/>
</dbReference>
<keyword evidence="5 6" id="KW-0472">Membrane</keyword>
<keyword evidence="7" id="KW-1185">Reference proteome</keyword>
<dbReference type="KEGG" id="lak:106158102"/>
<dbReference type="PANTHER" id="PTHR11958">
    <property type="entry name" value="SODIUM/DICARBOXYLATE SYMPORTER-RELATED"/>
    <property type="match status" value="1"/>
</dbReference>
<dbReference type="InParanoid" id="A0A2R2MS64"/>
<dbReference type="Proteomes" id="UP000085678">
    <property type="component" value="Unplaced"/>
</dbReference>
<sequence>MPTSSCKKCDPKSTKGCLIKNRLLIVSMIGICLGITLGLGLRPASLSESTIMWIGIWGELFLRMLKMIIIPLIIACLVTGVGALEDKASGRLGIATLVYIIVTQIIGVMIGIMLAVSIRPGTNLGDEAQFGTASSTEYGDTFADMLRNLFPENVVQACLQHVGTEVSSNTSKKNAGFATNLTKPSKLVIYKDGTNLLGIVVFSLVFGWRVHAAGEVGKPVYNFFVGVSVVIFKMLTLIFWYAPLGIASLIAASILRVEDISTAFLSLGLLVLSVVVGNLFHMLVV</sequence>
<dbReference type="PRINTS" id="PR00173">
    <property type="entry name" value="EDTRNSPORT"/>
</dbReference>
<organism evidence="7 8">
    <name type="scientific">Lingula anatina</name>
    <name type="common">Brachiopod</name>
    <name type="synonym">Lingula unguis</name>
    <dbReference type="NCBI Taxonomy" id="7574"/>
    <lineage>
        <taxon>Eukaryota</taxon>
        <taxon>Metazoa</taxon>
        <taxon>Spiralia</taxon>
        <taxon>Lophotrochozoa</taxon>
        <taxon>Brachiopoda</taxon>
        <taxon>Linguliformea</taxon>
        <taxon>Lingulata</taxon>
        <taxon>Lingulida</taxon>
        <taxon>Linguloidea</taxon>
        <taxon>Lingulidae</taxon>
        <taxon>Lingula</taxon>
    </lineage>
</organism>
<dbReference type="InterPro" id="IPR001991">
    <property type="entry name" value="Na-dicarboxylate_symporter"/>
</dbReference>
<evidence type="ECO:0000313" key="7">
    <source>
        <dbReference type="Proteomes" id="UP000085678"/>
    </source>
</evidence>
<dbReference type="GO" id="GO:0005313">
    <property type="term" value="F:L-glutamate transmembrane transporter activity"/>
    <property type="evidence" value="ECO:0007669"/>
    <property type="project" value="TreeGrafter"/>
</dbReference>
<feature type="transmembrane region" description="Helical" evidence="6">
    <location>
        <begin position="21"/>
        <end position="41"/>
    </location>
</feature>
<reference evidence="8" key="1">
    <citation type="submission" date="2025-08" db="UniProtKB">
        <authorList>
            <consortium name="RefSeq"/>
        </authorList>
    </citation>
    <scope>IDENTIFICATION</scope>
    <source>
        <tissue evidence="8">Gonads</tissue>
    </source>
</reference>
<evidence type="ECO:0000256" key="6">
    <source>
        <dbReference type="RuleBase" id="RU361216"/>
    </source>
</evidence>
<dbReference type="Pfam" id="PF00375">
    <property type="entry name" value="SDF"/>
    <property type="match status" value="1"/>
</dbReference>
<dbReference type="PANTHER" id="PTHR11958:SF63">
    <property type="entry name" value="AMINO ACID TRANSPORTER"/>
    <property type="match status" value="1"/>
</dbReference>
<protein>
    <recommendedName>
        <fullName evidence="6">Amino acid transporter</fullName>
    </recommendedName>
</protein>
<dbReference type="SUPFAM" id="SSF118215">
    <property type="entry name" value="Proton glutamate symport protein"/>
    <property type="match status" value="1"/>
</dbReference>
<gene>
    <name evidence="8" type="primary">LOC106158102</name>
</gene>
<dbReference type="InterPro" id="IPR036458">
    <property type="entry name" value="Na:dicarbo_symporter_sf"/>
</dbReference>
<evidence type="ECO:0000313" key="8">
    <source>
        <dbReference type="RefSeq" id="XP_023933105.1"/>
    </source>
</evidence>
<dbReference type="AlphaFoldDB" id="A0A2R2MS64"/>
<dbReference type="STRING" id="7574.A0A2R2MS64"/>
<dbReference type="GO" id="GO:0015175">
    <property type="term" value="F:neutral L-amino acid transmembrane transporter activity"/>
    <property type="evidence" value="ECO:0007669"/>
    <property type="project" value="TreeGrafter"/>
</dbReference>
<feature type="transmembrane region" description="Helical" evidence="6">
    <location>
        <begin position="96"/>
        <end position="118"/>
    </location>
</feature>
<accession>A0A2R2MS64</accession>
<name>A0A2R2MS64_LINAN</name>
<feature type="transmembrane region" description="Helical" evidence="6">
    <location>
        <begin position="188"/>
        <end position="208"/>
    </location>
</feature>
<evidence type="ECO:0000256" key="5">
    <source>
        <dbReference type="ARBA" id="ARBA00023136"/>
    </source>
</evidence>
<keyword evidence="2 6" id="KW-0813">Transport</keyword>
<dbReference type="OrthoDB" id="5877963at2759"/>
<keyword evidence="6" id="KW-0769">Symport</keyword>
<dbReference type="GeneID" id="106158102"/>